<evidence type="ECO:0000256" key="3">
    <source>
        <dbReference type="ARBA" id="ARBA00022679"/>
    </source>
</evidence>
<evidence type="ECO:0000256" key="9">
    <source>
        <dbReference type="ARBA" id="ARBA00023160"/>
    </source>
</evidence>
<dbReference type="GO" id="GO:0009922">
    <property type="term" value="F:fatty acid elongase activity"/>
    <property type="evidence" value="ECO:0007669"/>
    <property type="project" value="UniProtKB-EC"/>
</dbReference>
<dbReference type="PANTHER" id="PTHR11157:SF162">
    <property type="entry name" value="ELONGATION OF VERY LONG CHAIN FATTY ACIDS PROTEIN"/>
    <property type="match status" value="1"/>
</dbReference>
<dbReference type="Pfam" id="PF01151">
    <property type="entry name" value="ELO"/>
    <property type="match status" value="1"/>
</dbReference>
<protein>
    <recommendedName>
        <fullName evidence="10">Elongation of very long chain fatty acids protein</fullName>
        <ecNumber evidence="10">2.3.1.199</ecNumber>
    </recommendedName>
    <alternativeName>
        <fullName evidence="10">Very-long-chain 3-oxoacyl-CoA synthase</fullName>
    </alternativeName>
</protein>
<keyword evidence="6 10" id="KW-1133">Transmembrane helix</keyword>
<comment type="subcellular location">
    <subcellularLocation>
        <location evidence="1">Membrane</location>
        <topology evidence="1">Multi-pass membrane protein</topology>
    </subcellularLocation>
</comment>
<dbReference type="GO" id="GO:0005789">
    <property type="term" value="C:endoplasmic reticulum membrane"/>
    <property type="evidence" value="ECO:0007669"/>
    <property type="project" value="TreeGrafter"/>
</dbReference>
<dbReference type="EC" id="2.3.1.199" evidence="10"/>
<evidence type="ECO:0000256" key="2">
    <source>
        <dbReference type="ARBA" id="ARBA00022516"/>
    </source>
</evidence>
<dbReference type="GO" id="GO:0034626">
    <property type="term" value="P:fatty acid elongation, polyunsaturated fatty acid"/>
    <property type="evidence" value="ECO:0007669"/>
    <property type="project" value="TreeGrafter"/>
</dbReference>
<dbReference type="InterPro" id="IPR002076">
    <property type="entry name" value="ELO_fam"/>
</dbReference>
<feature type="transmembrane region" description="Helical" evidence="10">
    <location>
        <begin position="365"/>
        <end position="382"/>
    </location>
</feature>
<organism evidence="11">
    <name type="scientific">Timema genevievae</name>
    <name type="common">Walking stick</name>
    <dbReference type="NCBI Taxonomy" id="629358"/>
    <lineage>
        <taxon>Eukaryota</taxon>
        <taxon>Metazoa</taxon>
        <taxon>Ecdysozoa</taxon>
        <taxon>Arthropoda</taxon>
        <taxon>Hexapoda</taxon>
        <taxon>Insecta</taxon>
        <taxon>Pterygota</taxon>
        <taxon>Neoptera</taxon>
        <taxon>Polyneoptera</taxon>
        <taxon>Phasmatodea</taxon>
        <taxon>Timematodea</taxon>
        <taxon>Timematoidea</taxon>
        <taxon>Timematidae</taxon>
        <taxon>Timema</taxon>
    </lineage>
</organism>
<evidence type="ECO:0000256" key="7">
    <source>
        <dbReference type="ARBA" id="ARBA00023098"/>
    </source>
</evidence>
<dbReference type="AlphaFoldDB" id="A0A7R9JR20"/>
<sequence>MDWRGHGCSPPRAAVTLQHVIIIILVSRLPTLGVQTPSNVPPPGNPNPSSVPLSLETTFNLASPRESYGSSLPMRRKEMGAVVDPRVNQWSMMASPFPTLAICLAYAYFAKVLGPRLMENRKPFNLRNVLIVYNFLQTIFSSWIFYEYLASGWAGHYSFRCQPVDYSNNPMALRMARTCWWYYFSKFTEFLDTAHTKNLVTRTICWFQLFFILRKKNTQVSNLHVQFVLIFGHQFQLLFTECNYPKGFMVWIGLHGVLFLFLFSDFYKASYGGRKPSSHNGACMPVLDEKKVDDNGNGVIARNGVVTNGNGHLISSDYSNLYTKTYSSCYSNEDMFKKSMHLNFNIFTIYLPSFVEEILSKPMKLFLTIIIIIIIIITWPVYHLSWHHFTIYLVGCAKNRDMFPVPPQLLVPRGEVLGQRSALFRADTATQCQQYQEPIIVVLNLVH</sequence>
<gene>
    <name evidence="11" type="ORF">TGEB3V08_LOCUS1858</name>
</gene>
<feature type="transmembrane region" description="Helical" evidence="10">
    <location>
        <begin position="130"/>
        <end position="149"/>
    </location>
</feature>
<dbReference type="EMBL" id="OE839564">
    <property type="protein sequence ID" value="CAD7587690.1"/>
    <property type="molecule type" value="Genomic_DNA"/>
</dbReference>
<feature type="transmembrane region" description="Helical" evidence="10">
    <location>
        <begin position="248"/>
        <end position="267"/>
    </location>
</feature>
<comment type="catalytic activity">
    <reaction evidence="10">
        <text>a very-long-chain acyl-CoA + malonyl-CoA + H(+) = a very-long-chain 3-oxoacyl-CoA + CO2 + CoA</text>
        <dbReference type="Rhea" id="RHEA:32727"/>
        <dbReference type="ChEBI" id="CHEBI:15378"/>
        <dbReference type="ChEBI" id="CHEBI:16526"/>
        <dbReference type="ChEBI" id="CHEBI:57287"/>
        <dbReference type="ChEBI" id="CHEBI:57384"/>
        <dbReference type="ChEBI" id="CHEBI:90725"/>
        <dbReference type="ChEBI" id="CHEBI:90736"/>
        <dbReference type="EC" id="2.3.1.199"/>
    </reaction>
</comment>
<evidence type="ECO:0000256" key="10">
    <source>
        <dbReference type="RuleBase" id="RU361115"/>
    </source>
</evidence>
<accession>A0A7R9JR20</accession>
<reference evidence="11" key="1">
    <citation type="submission" date="2020-11" db="EMBL/GenBank/DDBJ databases">
        <authorList>
            <person name="Tran Van P."/>
        </authorList>
    </citation>
    <scope>NUCLEOTIDE SEQUENCE</scope>
</reference>
<evidence type="ECO:0000256" key="1">
    <source>
        <dbReference type="ARBA" id="ARBA00004141"/>
    </source>
</evidence>
<evidence type="ECO:0000256" key="8">
    <source>
        <dbReference type="ARBA" id="ARBA00023136"/>
    </source>
</evidence>
<dbReference type="GO" id="GO:0019367">
    <property type="term" value="P:fatty acid elongation, saturated fatty acid"/>
    <property type="evidence" value="ECO:0007669"/>
    <property type="project" value="TreeGrafter"/>
</dbReference>
<keyword evidence="4 10" id="KW-0812">Transmembrane</keyword>
<dbReference type="PANTHER" id="PTHR11157">
    <property type="entry name" value="FATTY ACID ACYL TRANSFERASE-RELATED"/>
    <property type="match status" value="1"/>
</dbReference>
<keyword evidence="9 10" id="KW-0275">Fatty acid biosynthesis</keyword>
<keyword evidence="2 10" id="KW-0444">Lipid biosynthesis</keyword>
<dbReference type="GO" id="GO:0034625">
    <property type="term" value="P:fatty acid elongation, monounsaturated fatty acid"/>
    <property type="evidence" value="ECO:0007669"/>
    <property type="project" value="TreeGrafter"/>
</dbReference>
<evidence type="ECO:0000256" key="4">
    <source>
        <dbReference type="ARBA" id="ARBA00022692"/>
    </source>
</evidence>
<keyword evidence="7 10" id="KW-0443">Lipid metabolism</keyword>
<comment type="caution">
    <text evidence="10">Lacks conserved residue(s) required for the propagation of feature annotation.</text>
</comment>
<keyword evidence="3 10" id="KW-0808">Transferase</keyword>
<keyword evidence="8 10" id="KW-0472">Membrane</keyword>
<comment type="similarity">
    <text evidence="10">Belongs to the ELO family.</text>
</comment>
<proteinExistence type="inferred from homology"/>
<dbReference type="GO" id="GO:0042761">
    <property type="term" value="P:very long-chain fatty acid biosynthetic process"/>
    <property type="evidence" value="ECO:0007669"/>
    <property type="project" value="TreeGrafter"/>
</dbReference>
<evidence type="ECO:0000313" key="11">
    <source>
        <dbReference type="EMBL" id="CAD7587690.1"/>
    </source>
</evidence>
<keyword evidence="5 10" id="KW-0276">Fatty acid metabolism</keyword>
<evidence type="ECO:0000256" key="6">
    <source>
        <dbReference type="ARBA" id="ARBA00022989"/>
    </source>
</evidence>
<name>A0A7R9JR20_TIMGE</name>
<dbReference type="GO" id="GO:0030148">
    <property type="term" value="P:sphingolipid biosynthetic process"/>
    <property type="evidence" value="ECO:0007669"/>
    <property type="project" value="TreeGrafter"/>
</dbReference>
<feature type="transmembrane region" description="Helical" evidence="10">
    <location>
        <begin position="90"/>
        <end position="109"/>
    </location>
</feature>
<evidence type="ECO:0000256" key="5">
    <source>
        <dbReference type="ARBA" id="ARBA00022832"/>
    </source>
</evidence>